<evidence type="ECO:0000256" key="1">
    <source>
        <dbReference type="ARBA" id="ARBA00023002"/>
    </source>
</evidence>
<dbReference type="EMBL" id="CP001115">
    <property type="protein sequence ID" value="ACO47523.1"/>
    <property type="molecule type" value="Genomic_DNA"/>
</dbReference>
<protein>
    <submittedName>
        <fullName evidence="4">Putative FAD-dependent oxidoreductase</fullName>
    </submittedName>
</protein>
<accession>C1D284</accession>
<evidence type="ECO:0000313" key="4">
    <source>
        <dbReference type="EMBL" id="ACO47523.1"/>
    </source>
</evidence>
<proteinExistence type="predicted"/>
<dbReference type="InterPro" id="IPR036188">
    <property type="entry name" value="FAD/NAD-bd_sf"/>
</dbReference>
<keyword evidence="5" id="KW-1185">Reference proteome</keyword>
<organism evidence="4 5">
    <name type="scientific">Deinococcus deserti (strain DSM 17065 / CIP 109153 / LMG 22923 / VCD115)</name>
    <dbReference type="NCBI Taxonomy" id="546414"/>
    <lineage>
        <taxon>Bacteria</taxon>
        <taxon>Thermotogati</taxon>
        <taxon>Deinococcota</taxon>
        <taxon>Deinococci</taxon>
        <taxon>Deinococcales</taxon>
        <taxon>Deinococcaceae</taxon>
        <taxon>Deinococcus</taxon>
    </lineage>
</organism>
<evidence type="ECO:0000313" key="5">
    <source>
        <dbReference type="Proteomes" id="UP000002208"/>
    </source>
</evidence>
<evidence type="ECO:0000259" key="3">
    <source>
        <dbReference type="Pfam" id="PF01494"/>
    </source>
</evidence>
<dbReference type="Gene3D" id="3.50.50.60">
    <property type="entry name" value="FAD/NAD(P)-binding domain"/>
    <property type="match status" value="1"/>
</dbReference>
<dbReference type="OrthoDB" id="9806565at2"/>
<dbReference type="InterPro" id="IPR050631">
    <property type="entry name" value="PheA/TfdB_FAD_monoxygenase"/>
</dbReference>
<name>C1D284_DEIDV</name>
<dbReference type="PRINTS" id="PR00420">
    <property type="entry name" value="RNGMNOXGNASE"/>
</dbReference>
<gene>
    <name evidence="4" type="ordered locus">Deide_1p01022</name>
</gene>
<sequence length="371" mass="40810">MDDTYEVLIVGARVAGAALATFLGEAGHKVLLVDRASFPSPTPSTHFFRGAHLVRILKRLGVLTDVLNTGAPPLTRELFYFGGSPTPVTSAPQDAGDIGHGLSVRRATLDSLLVRRAQSFPSVTFLPRTRVGALLKTNERVTGARLVSETGESFDVQANIVVGADGRHSFIARAVQAPIEESAPAVRGMFYRYVNNYPSWDGCPLDAAEFSLFENEITYVFPSDAGTTCHALSVGSEHFHWIRERIEDRFKDQLERHPGVKDRLLEAHHVSRVLASYPEPSVMRVPAGPGWALVGDAGVHQDPWSGVGMDCAGTHAELLAEELTSWLNGRAPEDSWRRRYHQRRNSHVRPLFQQTISLARDLRPITGGRHA</sequence>
<dbReference type="Gene3D" id="3.30.9.100">
    <property type="match status" value="1"/>
</dbReference>
<dbReference type="KEGG" id="ddr:Deide_1p01022"/>
<dbReference type="Proteomes" id="UP000002208">
    <property type="component" value="Plasmid 1"/>
</dbReference>
<dbReference type="GO" id="GO:0016491">
    <property type="term" value="F:oxidoreductase activity"/>
    <property type="evidence" value="ECO:0007669"/>
    <property type="project" value="UniProtKB-KW"/>
</dbReference>
<keyword evidence="2" id="KW-0520">NAD</keyword>
<dbReference type="PANTHER" id="PTHR43476:SF4">
    <property type="entry name" value="BLR0106 PROTEIN"/>
    <property type="match status" value="1"/>
</dbReference>
<dbReference type="HOGENOM" id="CLU_024648_7_0_0"/>
<dbReference type="RefSeq" id="WP_012694646.1">
    <property type="nucleotide sequence ID" value="NC_012527.1"/>
</dbReference>
<dbReference type="GO" id="GO:0071949">
    <property type="term" value="F:FAD binding"/>
    <property type="evidence" value="ECO:0007669"/>
    <property type="project" value="InterPro"/>
</dbReference>
<keyword evidence="4" id="KW-0614">Plasmid</keyword>
<keyword evidence="1" id="KW-0560">Oxidoreductase</keyword>
<dbReference type="AlphaFoldDB" id="C1D284"/>
<geneLocation type="plasmid" evidence="5">
    <name>pDeide1</name>
</geneLocation>
<dbReference type="InterPro" id="IPR002938">
    <property type="entry name" value="FAD-bd"/>
</dbReference>
<reference evidence="4 5" key="1">
    <citation type="journal article" date="2009" name="PLoS Genet.">
        <title>Alliance of proteomics and genomics to unravel the specificities of Sahara bacterium Deinococcus deserti.</title>
        <authorList>
            <person name="de Groot A."/>
            <person name="Dulermo R."/>
            <person name="Ortet P."/>
            <person name="Blanchard L."/>
            <person name="Guerin P."/>
            <person name="Fernandez B."/>
            <person name="Vacherie B."/>
            <person name="Dossat C."/>
            <person name="Jolivet E."/>
            <person name="Siguier P."/>
            <person name="Chandler M."/>
            <person name="Barakat M."/>
            <person name="Dedieu A."/>
            <person name="Barbe V."/>
            <person name="Heulin T."/>
            <person name="Sommer S."/>
            <person name="Achouak W."/>
            <person name="Armengaud J."/>
        </authorList>
    </citation>
    <scope>NUCLEOTIDE SEQUENCE [LARGE SCALE GENOMIC DNA]</scope>
    <source>
        <strain evidence="5">DSM 17065 / CIP 109153 / LMG 22923 / VCD115</strain>
        <plasmid evidence="5">pDeide1</plasmid>
    </source>
</reference>
<dbReference type="PANTHER" id="PTHR43476">
    <property type="entry name" value="3-(3-HYDROXY-PHENYL)PROPIONATE/3-HYDROXYCINNAMIC ACID HYDROXYLASE"/>
    <property type="match status" value="1"/>
</dbReference>
<feature type="domain" description="FAD-binding" evidence="3">
    <location>
        <begin position="5"/>
        <end position="354"/>
    </location>
</feature>
<evidence type="ECO:0000256" key="2">
    <source>
        <dbReference type="ARBA" id="ARBA00023027"/>
    </source>
</evidence>
<dbReference type="Pfam" id="PF01494">
    <property type="entry name" value="FAD_binding_3"/>
    <property type="match status" value="1"/>
</dbReference>
<dbReference type="SUPFAM" id="SSF51905">
    <property type="entry name" value="FAD/NAD(P)-binding domain"/>
    <property type="match status" value="1"/>
</dbReference>